<protein>
    <submittedName>
        <fullName evidence="1">Uncharacterized protein</fullName>
    </submittedName>
</protein>
<evidence type="ECO:0000313" key="2">
    <source>
        <dbReference type="Proteomes" id="UP000031036"/>
    </source>
</evidence>
<name>A0A0B2V2L4_TOXCA</name>
<keyword evidence="2" id="KW-1185">Reference proteome</keyword>
<dbReference type="AlphaFoldDB" id="A0A0B2V2L4"/>
<dbReference type="EMBL" id="JPKZ01002256">
    <property type="protein sequence ID" value="KHN77691.1"/>
    <property type="molecule type" value="Genomic_DNA"/>
</dbReference>
<evidence type="ECO:0000313" key="1">
    <source>
        <dbReference type="EMBL" id="KHN77691.1"/>
    </source>
</evidence>
<accession>A0A0B2V2L4</accession>
<organism evidence="1 2">
    <name type="scientific">Toxocara canis</name>
    <name type="common">Canine roundworm</name>
    <dbReference type="NCBI Taxonomy" id="6265"/>
    <lineage>
        <taxon>Eukaryota</taxon>
        <taxon>Metazoa</taxon>
        <taxon>Ecdysozoa</taxon>
        <taxon>Nematoda</taxon>
        <taxon>Chromadorea</taxon>
        <taxon>Rhabditida</taxon>
        <taxon>Spirurina</taxon>
        <taxon>Ascaridomorpha</taxon>
        <taxon>Ascaridoidea</taxon>
        <taxon>Toxocaridae</taxon>
        <taxon>Toxocara</taxon>
    </lineage>
</organism>
<proteinExistence type="predicted"/>
<comment type="caution">
    <text evidence="1">The sequence shown here is derived from an EMBL/GenBank/DDBJ whole genome shotgun (WGS) entry which is preliminary data.</text>
</comment>
<dbReference type="Proteomes" id="UP000031036">
    <property type="component" value="Unassembled WGS sequence"/>
</dbReference>
<sequence>MQIMMNQPFARYGTGKGPPLVHVVQWGSFRGNCLRSVAFLRSYSAPISHQLQ</sequence>
<reference evidence="1 2" key="1">
    <citation type="submission" date="2014-11" db="EMBL/GenBank/DDBJ databases">
        <title>Genetic blueprint of the zoonotic pathogen Toxocara canis.</title>
        <authorList>
            <person name="Zhu X.-Q."/>
            <person name="Korhonen P.K."/>
            <person name="Cai H."/>
            <person name="Young N.D."/>
            <person name="Nejsum P."/>
            <person name="von Samson-Himmelstjerna G."/>
            <person name="Boag P.R."/>
            <person name="Tan P."/>
            <person name="Li Q."/>
            <person name="Min J."/>
            <person name="Yang Y."/>
            <person name="Wang X."/>
            <person name="Fang X."/>
            <person name="Hall R.S."/>
            <person name="Hofmann A."/>
            <person name="Sternberg P.W."/>
            <person name="Jex A.R."/>
            <person name="Gasser R.B."/>
        </authorList>
    </citation>
    <scope>NUCLEOTIDE SEQUENCE [LARGE SCALE GENOMIC DNA]</scope>
    <source>
        <strain evidence="1">PN_DK_2014</strain>
    </source>
</reference>
<gene>
    <name evidence="1" type="ORF">Tcan_04640</name>
</gene>